<name>A0A371HAF4_MUCPR</name>
<proteinExistence type="predicted"/>
<evidence type="ECO:0000313" key="1">
    <source>
        <dbReference type="EMBL" id="RDX99683.1"/>
    </source>
</evidence>
<dbReference type="EMBL" id="QJKJ01003169">
    <property type="protein sequence ID" value="RDX99683.1"/>
    <property type="molecule type" value="Genomic_DNA"/>
</dbReference>
<gene>
    <name evidence="1" type="ORF">CR513_17239</name>
</gene>
<dbReference type="Proteomes" id="UP000257109">
    <property type="component" value="Unassembled WGS sequence"/>
</dbReference>
<dbReference type="AlphaFoldDB" id="A0A371HAF4"/>
<feature type="non-terminal residue" evidence="1">
    <location>
        <position position="1"/>
    </location>
</feature>
<keyword evidence="2" id="KW-1185">Reference proteome</keyword>
<evidence type="ECO:0000313" key="2">
    <source>
        <dbReference type="Proteomes" id="UP000257109"/>
    </source>
</evidence>
<organism evidence="1 2">
    <name type="scientific">Mucuna pruriens</name>
    <name type="common">Velvet bean</name>
    <name type="synonym">Dolichos pruriens</name>
    <dbReference type="NCBI Taxonomy" id="157652"/>
    <lineage>
        <taxon>Eukaryota</taxon>
        <taxon>Viridiplantae</taxon>
        <taxon>Streptophyta</taxon>
        <taxon>Embryophyta</taxon>
        <taxon>Tracheophyta</taxon>
        <taxon>Spermatophyta</taxon>
        <taxon>Magnoliopsida</taxon>
        <taxon>eudicotyledons</taxon>
        <taxon>Gunneridae</taxon>
        <taxon>Pentapetalae</taxon>
        <taxon>rosids</taxon>
        <taxon>fabids</taxon>
        <taxon>Fabales</taxon>
        <taxon>Fabaceae</taxon>
        <taxon>Papilionoideae</taxon>
        <taxon>50 kb inversion clade</taxon>
        <taxon>NPAAA clade</taxon>
        <taxon>indigoferoid/millettioid clade</taxon>
        <taxon>Phaseoleae</taxon>
        <taxon>Mucuna</taxon>
    </lineage>
</organism>
<comment type="caution">
    <text evidence="1">The sequence shown here is derived from an EMBL/GenBank/DDBJ whole genome shotgun (WGS) entry which is preliminary data.</text>
</comment>
<accession>A0A371HAF4</accession>
<reference evidence="1" key="1">
    <citation type="submission" date="2018-05" db="EMBL/GenBank/DDBJ databases">
        <title>Draft genome of Mucuna pruriens seed.</title>
        <authorList>
            <person name="Nnadi N.E."/>
            <person name="Vos R."/>
            <person name="Hasami M.H."/>
            <person name="Devisetty U.K."/>
            <person name="Aguiy J.C."/>
        </authorList>
    </citation>
    <scope>NUCLEOTIDE SEQUENCE [LARGE SCALE GENOMIC DNA]</scope>
    <source>
        <strain evidence="1">JCA_2017</strain>
    </source>
</reference>
<protein>
    <submittedName>
        <fullName evidence="1">Uncharacterized protein</fullName>
    </submittedName>
</protein>
<sequence>MAMSKQVPIGVILGKYSDEILCDVVPMVTHDGVTNRFSFIHKGQKVTLKPLSPREVSED</sequence>
<dbReference type="OrthoDB" id="1747743at2759"/>